<dbReference type="PANTHER" id="PTHR11895:SF7">
    <property type="entry name" value="GLUTAMYL-TRNA(GLN) AMIDOTRANSFERASE SUBUNIT A, MITOCHONDRIAL"/>
    <property type="match status" value="1"/>
</dbReference>
<dbReference type="InterPro" id="IPR020556">
    <property type="entry name" value="Amidase_CS"/>
</dbReference>
<feature type="domain" description="Amidase" evidence="2">
    <location>
        <begin position="26"/>
        <end position="431"/>
    </location>
</feature>
<dbReference type="Pfam" id="PF01425">
    <property type="entry name" value="Amidase"/>
    <property type="match status" value="1"/>
</dbReference>
<evidence type="ECO:0000256" key="1">
    <source>
        <dbReference type="ARBA" id="ARBA00009199"/>
    </source>
</evidence>
<comment type="similarity">
    <text evidence="1">Belongs to the amidase family.</text>
</comment>
<evidence type="ECO:0000259" key="2">
    <source>
        <dbReference type="Pfam" id="PF01425"/>
    </source>
</evidence>
<dbReference type="RefSeq" id="WP_021819423.1">
    <property type="nucleotide sequence ID" value="NZ_AVBC01000035.1"/>
</dbReference>
<dbReference type="InterPro" id="IPR023631">
    <property type="entry name" value="Amidase_dom"/>
</dbReference>
<dbReference type="PATRIC" id="fig|1178482.3.peg.2469"/>
<evidence type="ECO:0000313" key="4">
    <source>
        <dbReference type="Proteomes" id="UP000019113"/>
    </source>
</evidence>
<dbReference type="PANTHER" id="PTHR11895">
    <property type="entry name" value="TRANSAMIDASE"/>
    <property type="match status" value="1"/>
</dbReference>
<dbReference type="PROSITE" id="PS00571">
    <property type="entry name" value="AMIDASES"/>
    <property type="match status" value="1"/>
</dbReference>
<reference evidence="3 4" key="1">
    <citation type="submission" date="2013-08" db="EMBL/GenBank/DDBJ databases">
        <title>draft genome of Halomonas huanghegensis, strain BJGMM-B45T.</title>
        <authorList>
            <person name="Miao C."/>
            <person name="Wan Y."/>
            <person name="Jin W."/>
        </authorList>
    </citation>
    <scope>NUCLEOTIDE SEQUENCE [LARGE SCALE GENOMIC DNA]</scope>
    <source>
        <strain evidence="3 4">BJGMM-B45</strain>
    </source>
</reference>
<dbReference type="InterPro" id="IPR000120">
    <property type="entry name" value="Amidase"/>
</dbReference>
<dbReference type="GO" id="GO:0003824">
    <property type="term" value="F:catalytic activity"/>
    <property type="evidence" value="ECO:0007669"/>
    <property type="project" value="InterPro"/>
</dbReference>
<dbReference type="Proteomes" id="UP000019113">
    <property type="component" value="Unassembled WGS sequence"/>
</dbReference>
<dbReference type="AlphaFoldDB" id="W1N5X0"/>
<dbReference type="STRING" id="1178482.AR456_20240"/>
<gene>
    <name evidence="3" type="ORF">BJB45_20080</name>
</gene>
<organism evidence="3 4">
    <name type="scientific">Halomonas huangheensis</name>
    <dbReference type="NCBI Taxonomy" id="1178482"/>
    <lineage>
        <taxon>Bacteria</taxon>
        <taxon>Pseudomonadati</taxon>
        <taxon>Pseudomonadota</taxon>
        <taxon>Gammaproteobacteria</taxon>
        <taxon>Oceanospirillales</taxon>
        <taxon>Halomonadaceae</taxon>
        <taxon>Halomonas</taxon>
    </lineage>
</organism>
<sequence length="453" mass="47878">MTELLDQSIREQLHELNAGHTTAQAILDATLDRIRDRNQRLHAYVHIDESGARAQAQRIDQLRAAGLDTGPLGGIPVALKDLIDAKGQPGYCGSHAFDAKAPEHDAEIVARLRGAGAIILGKVATYEFALNGPTYDQPYPIARNPWNLEHITGGSSSGSASAVAGGTVRAAIGTDTGGSVRSPASYCGIVGLKPSTGLLPLDGVFPLSQSLDTLGVLAMCVDDAAILLDAMSAQQGQSAAASRIDQPVSGLTIGYARDWITDNPNTDPAVIDLLDAAASSLSLLGMRVTPITMPDYPASEEVGRIILLQEAFLNHQHRLGTHGQDYGEVTREVLMEGASINPTEVSQAREMAQRLRTEVDDVLNTSGIIMTATTLGPAPPLGNGKAVWTPMRTIPFNITGHPAISIPCGFIDGLPIGLQLIGRHGDEASLCQIAHAFEQSTAHSVQRPPTHTY</sequence>
<dbReference type="EMBL" id="AVBC01000035">
    <property type="protein sequence ID" value="ERL50899.1"/>
    <property type="molecule type" value="Genomic_DNA"/>
</dbReference>
<dbReference type="KEGG" id="hhu:AR456_20240"/>
<dbReference type="OrthoDB" id="8872210at2"/>
<evidence type="ECO:0000313" key="3">
    <source>
        <dbReference type="EMBL" id="ERL50899.1"/>
    </source>
</evidence>
<comment type="caution">
    <text evidence="3">The sequence shown here is derived from an EMBL/GenBank/DDBJ whole genome shotgun (WGS) entry which is preliminary data.</text>
</comment>
<accession>W1N5X0</accession>
<dbReference type="SUPFAM" id="SSF75304">
    <property type="entry name" value="Amidase signature (AS) enzymes"/>
    <property type="match status" value="1"/>
</dbReference>
<proteinExistence type="inferred from homology"/>
<dbReference type="Gene3D" id="3.90.1300.10">
    <property type="entry name" value="Amidase signature (AS) domain"/>
    <property type="match status" value="1"/>
</dbReference>
<dbReference type="InterPro" id="IPR036928">
    <property type="entry name" value="AS_sf"/>
</dbReference>
<dbReference type="eggNOG" id="COG0154">
    <property type="taxonomic scope" value="Bacteria"/>
</dbReference>
<protein>
    <recommendedName>
        <fullName evidence="2">Amidase domain-containing protein</fullName>
    </recommendedName>
</protein>
<name>W1N5X0_9GAMM</name>
<keyword evidence="4" id="KW-1185">Reference proteome</keyword>